<dbReference type="GO" id="GO:0022857">
    <property type="term" value="F:transmembrane transporter activity"/>
    <property type="evidence" value="ECO:0007669"/>
    <property type="project" value="InterPro"/>
</dbReference>
<feature type="transmembrane region" description="Helical" evidence="5">
    <location>
        <begin position="299"/>
        <end position="318"/>
    </location>
</feature>
<dbReference type="InterPro" id="IPR036259">
    <property type="entry name" value="MFS_trans_sf"/>
</dbReference>
<feature type="transmembrane region" description="Helical" evidence="5">
    <location>
        <begin position="242"/>
        <end position="262"/>
    </location>
</feature>
<dbReference type="PANTHER" id="PTHR23514:SF13">
    <property type="entry name" value="INNER MEMBRANE PROTEIN YBJJ"/>
    <property type="match status" value="1"/>
</dbReference>
<feature type="transmembrane region" description="Helical" evidence="5">
    <location>
        <begin position="137"/>
        <end position="154"/>
    </location>
</feature>
<feature type="domain" description="Major facilitator superfamily (MFS) profile" evidence="6">
    <location>
        <begin position="8"/>
        <end position="388"/>
    </location>
</feature>
<dbReference type="InterPro" id="IPR051788">
    <property type="entry name" value="MFS_Transporter"/>
</dbReference>
<organism evidence="7 8">
    <name type="scientific">Virgisporangium aliadipatigenens</name>
    <dbReference type="NCBI Taxonomy" id="741659"/>
    <lineage>
        <taxon>Bacteria</taxon>
        <taxon>Bacillati</taxon>
        <taxon>Actinomycetota</taxon>
        <taxon>Actinomycetes</taxon>
        <taxon>Micromonosporales</taxon>
        <taxon>Micromonosporaceae</taxon>
        <taxon>Virgisporangium</taxon>
    </lineage>
</organism>
<dbReference type="InterPro" id="IPR020846">
    <property type="entry name" value="MFS_dom"/>
</dbReference>
<evidence type="ECO:0000313" key="7">
    <source>
        <dbReference type="EMBL" id="GIJ43964.1"/>
    </source>
</evidence>
<name>A0A8J3YF20_9ACTN</name>
<comment type="caution">
    <text evidence="7">The sequence shown here is derived from an EMBL/GenBank/DDBJ whole genome shotgun (WGS) entry which is preliminary data.</text>
</comment>
<keyword evidence="3 5" id="KW-1133">Transmembrane helix</keyword>
<evidence type="ECO:0000256" key="1">
    <source>
        <dbReference type="ARBA" id="ARBA00004651"/>
    </source>
</evidence>
<feature type="transmembrane region" description="Helical" evidence="5">
    <location>
        <begin position="44"/>
        <end position="66"/>
    </location>
</feature>
<feature type="transmembrane region" description="Helical" evidence="5">
    <location>
        <begin position="274"/>
        <end position="293"/>
    </location>
</feature>
<dbReference type="SUPFAM" id="SSF103473">
    <property type="entry name" value="MFS general substrate transporter"/>
    <property type="match status" value="1"/>
</dbReference>
<protein>
    <submittedName>
        <fullName evidence="7">MFS transporter</fullName>
    </submittedName>
</protein>
<evidence type="ECO:0000259" key="6">
    <source>
        <dbReference type="PROSITE" id="PS50850"/>
    </source>
</evidence>
<sequence length="398" mass="39727">MAARDQQARIAVGAAYAAQGFSFAALLTQTNVLKDRFGFTDGELSLVLLAVPLVAGIGSIVAGALAPRLGSAPVLRVGGPLVCAALVAVGAASSVPALAAALVLLGLGLGIVDATMNMQGVAVERRYGRPLLSSFHGWWSLGAVAGALTTAATAKAGLTVLESLTAAALVGLVLTLAAGPRELRRAEETALAPSTVDAAAVAAIPWRPVALIGTAVMLMYVADSATSNWSAVFLDDVLESSRSVAALGVFAYQCATMLGRAAADRLVRQYGPAVVTRAGAAIGGVGLLVVAAAPDSGVALAGFALQGLGLCVVVPLSFSAAGRLDPAHTGVAVARVNLFNYAGFVVGAGLIGVVAEAADLRWAFVVPAVLAFGVIGLAGSFAVRAPDRTPTGSPTRVV</sequence>
<evidence type="ECO:0000256" key="4">
    <source>
        <dbReference type="ARBA" id="ARBA00023136"/>
    </source>
</evidence>
<evidence type="ECO:0000313" key="8">
    <source>
        <dbReference type="Proteomes" id="UP000619260"/>
    </source>
</evidence>
<dbReference type="EMBL" id="BOPF01000002">
    <property type="protein sequence ID" value="GIJ43964.1"/>
    <property type="molecule type" value="Genomic_DNA"/>
</dbReference>
<feature type="transmembrane region" description="Helical" evidence="5">
    <location>
        <begin position="160"/>
        <end position="178"/>
    </location>
</feature>
<dbReference type="Proteomes" id="UP000619260">
    <property type="component" value="Unassembled WGS sequence"/>
</dbReference>
<dbReference type="InterPro" id="IPR011701">
    <property type="entry name" value="MFS"/>
</dbReference>
<evidence type="ECO:0000256" key="5">
    <source>
        <dbReference type="SAM" id="Phobius"/>
    </source>
</evidence>
<dbReference type="Pfam" id="PF07690">
    <property type="entry name" value="MFS_1"/>
    <property type="match status" value="1"/>
</dbReference>
<accession>A0A8J3YF20</accession>
<evidence type="ECO:0000256" key="2">
    <source>
        <dbReference type="ARBA" id="ARBA00022692"/>
    </source>
</evidence>
<dbReference type="PANTHER" id="PTHR23514">
    <property type="entry name" value="BYPASS OF STOP CODON PROTEIN 6"/>
    <property type="match status" value="1"/>
</dbReference>
<dbReference type="RefSeq" id="WP_203897485.1">
    <property type="nucleotide sequence ID" value="NZ_BOPF01000002.1"/>
</dbReference>
<gene>
    <name evidence="7" type="ORF">Val02_08500</name>
</gene>
<keyword evidence="4 5" id="KW-0472">Membrane</keyword>
<feature type="transmembrane region" description="Helical" evidence="5">
    <location>
        <begin position="364"/>
        <end position="383"/>
    </location>
</feature>
<comment type="subcellular location">
    <subcellularLocation>
        <location evidence="1">Cell membrane</location>
        <topology evidence="1">Multi-pass membrane protein</topology>
    </subcellularLocation>
</comment>
<feature type="transmembrane region" description="Helical" evidence="5">
    <location>
        <begin position="97"/>
        <end position="116"/>
    </location>
</feature>
<dbReference type="CDD" id="cd17393">
    <property type="entry name" value="MFS_MosC_like"/>
    <property type="match status" value="1"/>
</dbReference>
<keyword evidence="2 5" id="KW-0812">Transmembrane</keyword>
<feature type="transmembrane region" description="Helical" evidence="5">
    <location>
        <begin position="338"/>
        <end position="358"/>
    </location>
</feature>
<keyword evidence="8" id="KW-1185">Reference proteome</keyword>
<dbReference type="GO" id="GO:0005886">
    <property type="term" value="C:plasma membrane"/>
    <property type="evidence" value="ECO:0007669"/>
    <property type="project" value="UniProtKB-SubCell"/>
</dbReference>
<evidence type="ECO:0000256" key="3">
    <source>
        <dbReference type="ARBA" id="ARBA00022989"/>
    </source>
</evidence>
<proteinExistence type="predicted"/>
<reference evidence="7" key="1">
    <citation type="submission" date="2021-01" db="EMBL/GenBank/DDBJ databases">
        <title>Whole genome shotgun sequence of Virgisporangium aliadipatigenens NBRC 105644.</title>
        <authorList>
            <person name="Komaki H."/>
            <person name="Tamura T."/>
        </authorList>
    </citation>
    <scope>NUCLEOTIDE SEQUENCE</scope>
    <source>
        <strain evidence="7">NBRC 105644</strain>
    </source>
</reference>
<dbReference type="Gene3D" id="1.20.1250.20">
    <property type="entry name" value="MFS general substrate transporter like domains"/>
    <property type="match status" value="2"/>
</dbReference>
<feature type="transmembrane region" description="Helical" evidence="5">
    <location>
        <begin position="199"/>
        <end position="222"/>
    </location>
</feature>
<dbReference type="PROSITE" id="PS50850">
    <property type="entry name" value="MFS"/>
    <property type="match status" value="1"/>
</dbReference>
<dbReference type="AlphaFoldDB" id="A0A8J3YF20"/>